<name>A0A2T1C5E3_9CYAN</name>
<dbReference type="EMBL" id="PVWJ01000031">
    <property type="protein sequence ID" value="PSB03481.1"/>
    <property type="molecule type" value="Genomic_DNA"/>
</dbReference>
<comment type="caution">
    <text evidence="1">The sequence shown here is derived from an EMBL/GenBank/DDBJ whole genome shotgun (WGS) entry which is preliminary data.</text>
</comment>
<reference evidence="1 2" key="1">
    <citation type="submission" date="2018-02" db="EMBL/GenBank/DDBJ databases">
        <authorList>
            <person name="Cohen D.B."/>
            <person name="Kent A.D."/>
        </authorList>
    </citation>
    <scope>NUCLEOTIDE SEQUENCE [LARGE SCALE GENOMIC DNA]</scope>
    <source>
        <strain evidence="1 2">CCAP 1448/3</strain>
    </source>
</reference>
<reference evidence="1 2" key="2">
    <citation type="submission" date="2018-03" db="EMBL/GenBank/DDBJ databases">
        <title>The ancient ancestry and fast evolution of plastids.</title>
        <authorList>
            <person name="Moore K.R."/>
            <person name="Magnabosco C."/>
            <person name="Momper L."/>
            <person name="Gold D.A."/>
            <person name="Bosak T."/>
            <person name="Fournier G.P."/>
        </authorList>
    </citation>
    <scope>NUCLEOTIDE SEQUENCE [LARGE SCALE GENOMIC DNA]</scope>
    <source>
        <strain evidence="1 2">CCAP 1448/3</strain>
    </source>
</reference>
<protein>
    <submittedName>
        <fullName evidence="1">Uncharacterized protein</fullName>
    </submittedName>
</protein>
<accession>A0A2T1C5E3</accession>
<organism evidence="1 2">
    <name type="scientific">Merismopedia glauca CCAP 1448/3</name>
    <dbReference type="NCBI Taxonomy" id="1296344"/>
    <lineage>
        <taxon>Bacteria</taxon>
        <taxon>Bacillati</taxon>
        <taxon>Cyanobacteriota</taxon>
        <taxon>Cyanophyceae</taxon>
        <taxon>Synechococcales</taxon>
        <taxon>Merismopediaceae</taxon>
        <taxon>Merismopedia</taxon>
    </lineage>
</organism>
<dbReference type="AlphaFoldDB" id="A0A2T1C5E3"/>
<proteinExistence type="predicted"/>
<keyword evidence="2" id="KW-1185">Reference proteome</keyword>
<evidence type="ECO:0000313" key="1">
    <source>
        <dbReference type="EMBL" id="PSB03481.1"/>
    </source>
</evidence>
<sequence length="81" mass="9310">MSGVQSETISAGKSFVNRLLKVLRFEWRSAMIQTLCFNVWKCQVNLYDFKCVIDDKQLGTVHLASNSIYLKPMMGFEPMTN</sequence>
<dbReference type="RefSeq" id="WP_106288181.1">
    <property type="nucleotide sequence ID" value="NZ_CAWNTC010000254.1"/>
</dbReference>
<dbReference type="Proteomes" id="UP000238762">
    <property type="component" value="Unassembled WGS sequence"/>
</dbReference>
<gene>
    <name evidence="1" type="ORF">C7B64_08315</name>
</gene>
<evidence type="ECO:0000313" key="2">
    <source>
        <dbReference type="Proteomes" id="UP000238762"/>
    </source>
</evidence>